<evidence type="ECO:0000256" key="2">
    <source>
        <dbReference type="SAM" id="MobiDB-lite"/>
    </source>
</evidence>
<comment type="similarity">
    <text evidence="1">Belongs to the transferase hexapeptide repeat family.</text>
</comment>
<sequence length="290" mass="31362">MTIRRTLTVQDLAALRQNRIFTTPDGSDRLTPGETVSFNPDVVIEKYSGHFSGLIFCTMGAFSYSWSHFNTLDMDLKIGRYCSIAGNVTVFPGNHPLQFLTTSSCTGDIELAPFRAAIEDFGDTGFVPRYSPAPLAPAPVIGHDVWIGQDATLARGITLGHGCAVGTGSVVTKSVPPYALVAGNPARIIRMRFPDPMIEALLASAWWRYAFPHFGAMRFDEPEQFLGELGERIAAGTITPFESGIAAKDLFSSPPTPSPPPPPPPPPHLVRSSANRALRALGLKKTRQTP</sequence>
<dbReference type="AlphaFoldDB" id="A0A975GV97"/>
<dbReference type="PANTHER" id="PTHR43300:SF11">
    <property type="entry name" value="ACETYLTRANSFERASE RV3034C-RELATED"/>
    <property type="match status" value="1"/>
</dbReference>
<evidence type="ECO:0000313" key="4">
    <source>
        <dbReference type="Proteomes" id="UP000663918"/>
    </source>
</evidence>
<dbReference type="PANTHER" id="PTHR43300">
    <property type="entry name" value="ACETYLTRANSFERASE"/>
    <property type="match status" value="1"/>
</dbReference>
<reference evidence="3" key="1">
    <citation type="submission" date="2020-09" db="EMBL/GenBank/DDBJ databases">
        <title>Brevundimonas sp. LVF2 isolated from a puddle in Goettingen, Germany.</title>
        <authorList>
            <person name="Friedrich I."/>
            <person name="Klassen A."/>
            <person name="Hannes N."/>
            <person name="Schneider D."/>
            <person name="Hertel R."/>
            <person name="Daniel R."/>
        </authorList>
    </citation>
    <scope>NUCLEOTIDE SEQUENCE</scope>
    <source>
        <strain evidence="3">LVF2</strain>
    </source>
</reference>
<protein>
    <submittedName>
        <fullName evidence="3">CatB-related O-acetyltransferase</fullName>
    </submittedName>
</protein>
<dbReference type="EMBL" id="CP062222">
    <property type="protein sequence ID" value="QTC91166.1"/>
    <property type="molecule type" value="Genomic_DNA"/>
</dbReference>
<dbReference type="Proteomes" id="UP000663918">
    <property type="component" value="Chromosome"/>
</dbReference>
<gene>
    <name evidence="3" type="ORF">IFJ75_18530</name>
</gene>
<evidence type="ECO:0000313" key="3">
    <source>
        <dbReference type="EMBL" id="QTC91166.1"/>
    </source>
</evidence>
<dbReference type="InterPro" id="IPR001451">
    <property type="entry name" value="Hexapep"/>
</dbReference>
<dbReference type="RefSeq" id="WP_207870218.1">
    <property type="nucleotide sequence ID" value="NZ_CP062222.1"/>
</dbReference>
<feature type="compositionally biased region" description="Pro residues" evidence="2">
    <location>
        <begin position="254"/>
        <end position="268"/>
    </location>
</feature>
<dbReference type="CDD" id="cd03349">
    <property type="entry name" value="LbH_XAT"/>
    <property type="match status" value="1"/>
</dbReference>
<dbReference type="SUPFAM" id="SSF51161">
    <property type="entry name" value="Trimeric LpxA-like enzymes"/>
    <property type="match status" value="1"/>
</dbReference>
<dbReference type="Pfam" id="PF00132">
    <property type="entry name" value="Hexapep"/>
    <property type="match status" value="1"/>
</dbReference>
<accession>A0A975GV97</accession>
<evidence type="ECO:0000256" key="1">
    <source>
        <dbReference type="ARBA" id="ARBA00007274"/>
    </source>
</evidence>
<dbReference type="InterPro" id="IPR050179">
    <property type="entry name" value="Trans_hexapeptide_repeat"/>
</dbReference>
<organism evidence="3 4">
    <name type="scientific">Brevundimonas goettingensis</name>
    <dbReference type="NCBI Taxonomy" id="2774190"/>
    <lineage>
        <taxon>Bacteria</taxon>
        <taxon>Pseudomonadati</taxon>
        <taxon>Pseudomonadota</taxon>
        <taxon>Alphaproteobacteria</taxon>
        <taxon>Caulobacterales</taxon>
        <taxon>Caulobacteraceae</taxon>
        <taxon>Brevundimonas</taxon>
    </lineage>
</organism>
<dbReference type="InterPro" id="IPR011004">
    <property type="entry name" value="Trimer_LpxA-like_sf"/>
</dbReference>
<dbReference type="Gene3D" id="2.160.10.10">
    <property type="entry name" value="Hexapeptide repeat proteins"/>
    <property type="match status" value="1"/>
</dbReference>
<keyword evidence="4" id="KW-1185">Reference proteome</keyword>
<proteinExistence type="inferred from homology"/>
<dbReference type="KEGG" id="bgoe:IFJ75_18530"/>
<feature type="region of interest" description="Disordered" evidence="2">
    <location>
        <begin position="247"/>
        <end position="271"/>
    </location>
</feature>
<name>A0A975GV97_9CAUL</name>